<dbReference type="Gene3D" id="2.40.420.20">
    <property type="match status" value="1"/>
</dbReference>
<dbReference type="InterPro" id="IPR058637">
    <property type="entry name" value="YknX-like_C"/>
</dbReference>
<evidence type="ECO:0000256" key="3">
    <source>
        <dbReference type="SAM" id="Coils"/>
    </source>
</evidence>
<protein>
    <submittedName>
        <fullName evidence="5">HlyD family secretion protein</fullName>
    </submittedName>
</protein>
<dbReference type="AlphaFoldDB" id="A0A3M0CGJ3"/>
<keyword evidence="2 3" id="KW-0175">Coiled coil</keyword>
<comment type="caution">
    <text evidence="5">The sequence shown here is derived from an EMBL/GenBank/DDBJ whole genome shotgun (WGS) entry which is preliminary data.</text>
</comment>
<evidence type="ECO:0000256" key="2">
    <source>
        <dbReference type="ARBA" id="ARBA00023054"/>
    </source>
</evidence>
<reference evidence="5 6" key="1">
    <citation type="submission" date="2018-10" db="EMBL/GenBank/DDBJ databases">
        <title>Genomic Encyclopedia of Archaeal and Bacterial Type Strains, Phase II (KMG-II): from individual species to whole genera.</title>
        <authorList>
            <person name="Goeker M."/>
        </authorList>
    </citation>
    <scope>NUCLEOTIDE SEQUENCE [LARGE SCALE GENOMIC DNA]</scope>
    <source>
        <strain evidence="5 6">DSM 25217</strain>
    </source>
</reference>
<dbReference type="InParanoid" id="A0A3M0CGJ3"/>
<evidence type="ECO:0000313" key="5">
    <source>
        <dbReference type="EMBL" id="RMB08714.1"/>
    </source>
</evidence>
<proteinExistence type="predicted"/>
<dbReference type="Gene3D" id="2.40.50.100">
    <property type="match status" value="1"/>
</dbReference>
<dbReference type="PANTHER" id="PTHR32347:SF29">
    <property type="entry name" value="UPF0194 MEMBRANE PROTEIN YBHG"/>
    <property type="match status" value="1"/>
</dbReference>
<accession>A0A3M0CGJ3</accession>
<comment type="subcellular location">
    <subcellularLocation>
        <location evidence="1">Cell envelope</location>
    </subcellularLocation>
</comment>
<dbReference type="Proteomes" id="UP000271227">
    <property type="component" value="Unassembled WGS sequence"/>
</dbReference>
<dbReference type="InterPro" id="IPR050465">
    <property type="entry name" value="UPF0194_transport"/>
</dbReference>
<feature type="domain" description="YknX-like C-terminal permuted SH3-like" evidence="4">
    <location>
        <begin position="330"/>
        <end position="397"/>
    </location>
</feature>
<name>A0A3M0CGJ3_9PROT</name>
<sequence length="402" mass="43331">MNPRIMKRLLIAAAGIGVAGLVVVAMLPAAVPVDVGTVTRGRLVATVNEEGQTRVRDIYTVSSPVAGRLLRLGHDVGDDVAAGETILARILPSDPSFLDVRTEAELQAELESSRASLRLAEADVQRRSAERDFAEAELMRTQALKARGNVSEAALDRRRMAYNTAIAAMHEAEAAVAVAQSQLRRSEAALMEPGDEVCGERRCLIEIASPANGRVLRLLQESEAVVQAGQGIIEVGDPRDLEIVVDLLSSEAVQVTDGAPVTIEGWGGASLRARVRRVEPFGFTKVSALGVDEQRVNVIIDFVDDRQQWQNLGHGFRVDVRIEVWRGEDVLKVPASALFRMADGWGVFAVDNGRARFRGVEAGRFTPTAVEILSGLSAGEQVVLHPGVSVEDGVKLEIRDIS</sequence>
<feature type="coiled-coil region" evidence="3">
    <location>
        <begin position="103"/>
        <end position="139"/>
    </location>
</feature>
<dbReference type="OrthoDB" id="9791520at2"/>
<evidence type="ECO:0000313" key="6">
    <source>
        <dbReference type="Proteomes" id="UP000271227"/>
    </source>
</evidence>
<evidence type="ECO:0000259" key="4">
    <source>
        <dbReference type="Pfam" id="PF25989"/>
    </source>
</evidence>
<gene>
    <name evidence="5" type="ORF">BXY39_1353</name>
</gene>
<dbReference type="GO" id="GO:0030313">
    <property type="term" value="C:cell envelope"/>
    <property type="evidence" value="ECO:0007669"/>
    <property type="project" value="UniProtKB-SubCell"/>
</dbReference>
<keyword evidence="6" id="KW-1185">Reference proteome</keyword>
<dbReference type="PANTHER" id="PTHR32347">
    <property type="entry name" value="EFFLUX SYSTEM COMPONENT YKNX-RELATED"/>
    <property type="match status" value="1"/>
</dbReference>
<evidence type="ECO:0000256" key="1">
    <source>
        <dbReference type="ARBA" id="ARBA00004196"/>
    </source>
</evidence>
<dbReference type="Gene3D" id="1.10.287.470">
    <property type="entry name" value="Helix hairpin bin"/>
    <property type="match status" value="1"/>
</dbReference>
<dbReference type="EMBL" id="REFR01000010">
    <property type="protein sequence ID" value="RMB08714.1"/>
    <property type="molecule type" value="Genomic_DNA"/>
</dbReference>
<dbReference type="Pfam" id="PF25989">
    <property type="entry name" value="YknX_C"/>
    <property type="match status" value="1"/>
</dbReference>
<organism evidence="5 6">
    <name type="scientific">Eilatimonas milleporae</name>
    <dbReference type="NCBI Taxonomy" id="911205"/>
    <lineage>
        <taxon>Bacteria</taxon>
        <taxon>Pseudomonadati</taxon>
        <taxon>Pseudomonadota</taxon>
        <taxon>Alphaproteobacteria</taxon>
        <taxon>Kordiimonadales</taxon>
        <taxon>Kordiimonadaceae</taxon>
        <taxon>Eilatimonas</taxon>
    </lineage>
</organism>